<dbReference type="PROSITE" id="PS51353">
    <property type="entry name" value="ARSC"/>
    <property type="match status" value="1"/>
</dbReference>
<dbReference type="Proteomes" id="UP000238916">
    <property type="component" value="Unassembled WGS sequence"/>
</dbReference>
<evidence type="ECO:0000256" key="1">
    <source>
        <dbReference type="PROSITE-ProRule" id="PRU01282"/>
    </source>
</evidence>
<gene>
    <name evidence="2" type="ORF">SBF1_2530004</name>
</gene>
<accession>A0A2U3KPT8</accession>
<dbReference type="Gene3D" id="3.40.30.10">
    <property type="entry name" value="Glutaredoxin"/>
    <property type="match status" value="1"/>
</dbReference>
<sequence length="68" mass="7257">MLDLAKLGGITVQSLLNKKSKTYKELGKELEESNELAVASFLVANPKAMIRPLVAGNNALIIGFKAGK</sequence>
<protein>
    <submittedName>
        <fullName evidence="2">Glutaredoxin family protein, arsenate reductase</fullName>
    </submittedName>
</protein>
<proteinExistence type="inferred from homology"/>
<dbReference type="EMBL" id="OMOF01000172">
    <property type="protein sequence ID" value="SPF41559.1"/>
    <property type="molecule type" value="Genomic_DNA"/>
</dbReference>
<dbReference type="SUPFAM" id="SSF52833">
    <property type="entry name" value="Thioredoxin-like"/>
    <property type="match status" value="1"/>
</dbReference>
<dbReference type="Pfam" id="PF03960">
    <property type="entry name" value="ArsC"/>
    <property type="match status" value="1"/>
</dbReference>
<evidence type="ECO:0000313" key="2">
    <source>
        <dbReference type="EMBL" id="SPF41559.1"/>
    </source>
</evidence>
<name>A0A2U3KPT8_9FIRM</name>
<evidence type="ECO:0000313" key="3">
    <source>
        <dbReference type="Proteomes" id="UP000238916"/>
    </source>
</evidence>
<reference evidence="3" key="1">
    <citation type="submission" date="2018-02" db="EMBL/GenBank/DDBJ databases">
        <authorList>
            <person name="Hausmann B."/>
        </authorList>
    </citation>
    <scope>NUCLEOTIDE SEQUENCE [LARGE SCALE GENOMIC DNA]</scope>
    <source>
        <strain evidence="3">Peat soil MAG SbF1</strain>
    </source>
</reference>
<organism evidence="2 3">
    <name type="scientific">Candidatus Desulfosporosinus infrequens</name>
    <dbReference type="NCBI Taxonomy" id="2043169"/>
    <lineage>
        <taxon>Bacteria</taxon>
        <taxon>Bacillati</taxon>
        <taxon>Bacillota</taxon>
        <taxon>Clostridia</taxon>
        <taxon>Eubacteriales</taxon>
        <taxon>Desulfitobacteriaceae</taxon>
        <taxon>Desulfosporosinus</taxon>
    </lineage>
</organism>
<dbReference type="InterPro" id="IPR006660">
    <property type="entry name" value="Arsenate_reductase-like"/>
</dbReference>
<comment type="similarity">
    <text evidence="1">Belongs to the ArsC family.</text>
</comment>
<dbReference type="InterPro" id="IPR036249">
    <property type="entry name" value="Thioredoxin-like_sf"/>
</dbReference>
<dbReference type="AlphaFoldDB" id="A0A2U3KPT8"/>